<dbReference type="Proteomes" id="UP000031521">
    <property type="component" value="Chromosome"/>
</dbReference>
<feature type="signal peptide" evidence="1">
    <location>
        <begin position="1"/>
        <end position="19"/>
    </location>
</feature>
<dbReference type="RefSeq" id="WP_043870929.1">
    <property type="nucleotide sequence ID" value="NZ_CP004393.1"/>
</dbReference>
<dbReference type="AlphaFoldDB" id="A0A0B5DYY9"/>
<name>A0A0B5DYY9_9RHOB</name>
<evidence type="ECO:0000256" key="1">
    <source>
        <dbReference type="SAM" id="SignalP"/>
    </source>
</evidence>
<evidence type="ECO:0000313" key="2">
    <source>
        <dbReference type="EMBL" id="AJE48643.1"/>
    </source>
</evidence>
<sequence>MKYLLLPCLLLVAPAESFAGETTFMVGSRPWNFVPRSRETHLTMQMRGPDSTGQAGSGVGILSGGYPGYPVASSAYAVGNWIQIEMSLAEGAEGLIMVENHQTSEGSQQSLSDALGEIAESYQIDDATDAGVILE</sequence>
<dbReference type="OrthoDB" id="8481484at2"/>
<organism evidence="2 3">
    <name type="scientific">Celeribacter indicus</name>
    <dbReference type="NCBI Taxonomy" id="1208324"/>
    <lineage>
        <taxon>Bacteria</taxon>
        <taxon>Pseudomonadati</taxon>
        <taxon>Pseudomonadota</taxon>
        <taxon>Alphaproteobacteria</taxon>
        <taxon>Rhodobacterales</taxon>
        <taxon>Roseobacteraceae</taxon>
        <taxon>Celeribacter</taxon>
    </lineage>
</organism>
<protein>
    <submittedName>
        <fullName evidence="2">Uncharacterized protein</fullName>
    </submittedName>
</protein>
<dbReference type="KEGG" id="cid:P73_3928"/>
<keyword evidence="3" id="KW-1185">Reference proteome</keyword>
<reference evidence="2 3" key="1">
    <citation type="journal article" date="2014" name="Int. J. Syst. Evol. Microbiol.">
        <title>Celeribacter indicus sp. nov., a polycyclic aromatic hydrocarbon-degrading bacterium from deep-sea sediment and reclassification of Huaishuia halophila as Celeribacter halophilus comb. nov.</title>
        <authorList>
            <person name="Lai Q."/>
            <person name="Cao J."/>
            <person name="Yuan J."/>
            <person name="Li F."/>
            <person name="Shao Z."/>
        </authorList>
    </citation>
    <scope>NUCLEOTIDE SEQUENCE [LARGE SCALE GENOMIC DNA]</scope>
    <source>
        <strain evidence="2">P73</strain>
    </source>
</reference>
<accession>A0A0B5DYY9</accession>
<evidence type="ECO:0000313" key="3">
    <source>
        <dbReference type="Proteomes" id="UP000031521"/>
    </source>
</evidence>
<keyword evidence="1" id="KW-0732">Signal</keyword>
<dbReference type="EMBL" id="CP004393">
    <property type="protein sequence ID" value="AJE48643.1"/>
    <property type="molecule type" value="Genomic_DNA"/>
</dbReference>
<proteinExistence type="predicted"/>
<gene>
    <name evidence="2" type="ORF">P73_3928</name>
</gene>
<feature type="chain" id="PRO_5002115614" evidence="1">
    <location>
        <begin position="20"/>
        <end position="135"/>
    </location>
</feature>
<dbReference type="STRING" id="1208324.P73_3928"/>
<dbReference type="HOGENOM" id="CLU_1882016_0_0_5"/>